<sequence>MGQLNVNENQEYKQLVIELLYQLADDDFILAFRGSEWLGLAPHIEEDIAYASINQDTMGHAVMYYELLEALGEGPADLLAHGRKAEHRKNAILLEMANGTGTYLENPKYDWAFAVVRHYFYDIYKKLKLESLKQSSYEPLAQAATKMKMEQYYHIMHWKVWFNQLCLSGGEAKTRMHAAIQQVWNEFAGVLTYGKHSLQMSQYGLIEEESLFKKRWEEEMRRVFEDVAISYPGDPKMQKGNGREGVHTDDLIQALATLSEVYHLDPQATW</sequence>
<dbReference type="GO" id="GO:0005829">
    <property type="term" value="C:cytosol"/>
    <property type="evidence" value="ECO:0007669"/>
    <property type="project" value="TreeGrafter"/>
</dbReference>
<protein>
    <submittedName>
        <fullName evidence="1">Phenylacetate-CoA oxygenase subunit PaaI</fullName>
    </submittedName>
</protein>
<dbReference type="EMBL" id="MTLA01000153">
    <property type="protein sequence ID" value="OOP67867.1"/>
    <property type="molecule type" value="Genomic_DNA"/>
</dbReference>
<dbReference type="InterPro" id="IPR011882">
    <property type="entry name" value="PaaC"/>
</dbReference>
<dbReference type="PANTHER" id="PTHR30458:SF0">
    <property type="entry name" value="1,2-PHENYLACETYL-COA EPOXIDASE, SUBUNIT C"/>
    <property type="match status" value="1"/>
</dbReference>
<comment type="caution">
    <text evidence="1">The sequence shown here is derived from an EMBL/GenBank/DDBJ whole genome shotgun (WGS) entry which is preliminary data.</text>
</comment>
<dbReference type="Pfam" id="PF05138">
    <property type="entry name" value="PaaA_PaaC"/>
    <property type="match status" value="1"/>
</dbReference>
<name>A0A8E2LEL0_9BACI</name>
<dbReference type="PANTHER" id="PTHR30458">
    <property type="entry name" value="PHENYLACETIC ACID DEGRADATION PROTEIN PAA"/>
    <property type="match status" value="1"/>
</dbReference>
<gene>
    <name evidence="1" type="ORF">BWZ43_13470</name>
</gene>
<dbReference type="NCBIfam" id="TIGR02158">
    <property type="entry name" value="PA_CoA_Oxy3"/>
    <property type="match status" value="1"/>
</dbReference>
<reference evidence="1 2" key="1">
    <citation type="submission" date="2017-01" db="EMBL/GenBank/DDBJ databases">
        <title>Draft genome sequence of Bacillus oleronius.</title>
        <authorList>
            <person name="Allam M."/>
        </authorList>
    </citation>
    <scope>NUCLEOTIDE SEQUENCE [LARGE SCALE GENOMIC DNA]</scope>
    <source>
        <strain evidence="1 2">DSM 9356</strain>
    </source>
</reference>
<evidence type="ECO:0000313" key="2">
    <source>
        <dbReference type="Proteomes" id="UP000189761"/>
    </source>
</evidence>
<accession>A0A8E2LEL0</accession>
<organism evidence="1 2">
    <name type="scientific">Heyndrickxia oleronia</name>
    <dbReference type="NCBI Taxonomy" id="38875"/>
    <lineage>
        <taxon>Bacteria</taxon>
        <taxon>Bacillati</taxon>
        <taxon>Bacillota</taxon>
        <taxon>Bacilli</taxon>
        <taxon>Bacillales</taxon>
        <taxon>Bacillaceae</taxon>
        <taxon>Heyndrickxia</taxon>
    </lineage>
</organism>
<dbReference type="InterPro" id="IPR052703">
    <property type="entry name" value="Aromatic_CoA_ox/epox"/>
</dbReference>
<dbReference type="Proteomes" id="UP000189761">
    <property type="component" value="Unassembled WGS sequence"/>
</dbReference>
<proteinExistence type="predicted"/>
<evidence type="ECO:0000313" key="1">
    <source>
        <dbReference type="EMBL" id="OOP67867.1"/>
    </source>
</evidence>
<dbReference type="GO" id="GO:0010124">
    <property type="term" value="P:phenylacetate catabolic process"/>
    <property type="evidence" value="ECO:0007669"/>
    <property type="project" value="InterPro"/>
</dbReference>
<dbReference type="InterPro" id="IPR012347">
    <property type="entry name" value="Ferritin-like"/>
</dbReference>
<dbReference type="InterPro" id="IPR007814">
    <property type="entry name" value="PaaA_PaaC"/>
</dbReference>
<dbReference type="Gene3D" id="1.20.1260.10">
    <property type="match status" value="1"/>
</dbReference>
<dbReference type="AlphaFoldDB" id="A0A8E2LEL0"/>
<keyword evidence="2" id="KW-1185">Reference proteome</keyword>
<dbReference type="PIRSF" id="PIRSF037834">
    <property type="entry name" value="PA_CoA_Oase3"/>
    <property type="match status" value="1"/>
</dbReference>
<dbReference type="InterPro" id="IPR009078">
    <property type="entry name" value="Ferritin-like_SF"/>
</dbReference>
<dbReference type="SUPFAM" id="SSF47240">
    <property type="entry name" value="Ferritin-like"/>
    <property type="match status" value="1"/>
</dbReference>